<name>A0A6N6JGE0_9RHOB</name>
<dbReference type="OrthoDB" id="7863585at2"/>
<evidence type="ECO:0000313" key="2">
    <source>
        <dbReference type="EMBL" id="GFE64890.1"/>
    </source>
</evidence>
<organism evidence="2 3">
    <name type="scientific">Litoreibacter roseus</name>
    <dbReference type="NCBI Taxonomy" id="2601869"/>
    <lineage>
        <taxon>Bacteria</taxon>
        <taxon>Pseudomonadati</taxon>
        <taxon>Pseudomonadota</taxon>
        <taxon>Alphaproteobacteria</taxon>
        <taxon>Rhodobacterales</taxon>
        <taxon>Roseobacteraceae</taxon>
        <taxon>Litoreibacter</taxon>
    </lineage>
</organism>
<dbReference type="RefSeq" id="WP_159806388.1">
    <property type="nucleotide sequence ID" value="NZ_BLJE01000002.1"/>
</dbReference>
<evidence type="ECO:0000256" key="1">
    <source>
        <dbReference type="SAM" id="SignalP"/>
    </source>
</evidence>
<dbReference type="AlphaFoldDB" id="A0A6N6JGE0"/>
<keyword evidence="1" id="KW-0732">Signal</keyword>
<feature type="chain" id="PRO_5026848237" evidence="1">
    <location>
        <begin position="28"/>
        <end position="119"/>
    </location>
</feature>
<proteinExistence type="predicted"/>
<dbReference type="EMBL" id="BLJE01000002">
    <property type="protein sequence ID" value="GFE64890.1"/>
    <property type="molecule type" value="Genomic_DNA"/>
</dbReference>
<feature type="signal peptide" evidence="1">
    <location>
        <begin position="1"/>
        <end position="27"/>
    </location>
</feature>
<gene>
    <name evidence="2" type="ORF">KIN_19640</name>
</gene>
<protein>
    <submittedName>
        <fullName evidence="2">Uncharacterized protein</fullName>
    </submittedName>
</protein>
<sequence length="119" mass="12887">MSVVLRYLLISCVALGLLAPKMTAALAEVIPGVQTFVICTGSEIVRVTLSADGEPIEEPVITTDHCVLGDLAAHTPDYTAHWHALARDYQFRFSVRLHPAPNGDLFAIKWPSQAPPPVV</sequence>
<keyword evidence="3" id="KW-1185">Reference proteome</keyword>
<evidence type="ECO:0000313" key="3">
    <source>
        <dbReference type="Proteomes" id="UP000436822"/>
    </source>
</evidence>
<dbReference type="Proteomes" id="UP000436822">
    <property type="component" value="Unassembled WGS sequence"/>
</dbReference>
<accession>A0A6N6JGE0</accession>
<reference evidence="2 3" key="1">
    <citation type="submission" date="2019-12" db="EMBL/GenBank/DDBJ databases">
        <title>Litoreibacter badius sp. nov., a novel bacteriochlorophyll a-containing bacterium in the genus Litoreibacter.</title>
        <authorList>
            <person name="Kanamuro M."/>
            <person name="Takabe Y."/>
            <person name="Mori K."/>
            <person name="Takaichi S."/>
            <person name="Hanada S."/>
        </authorList>
    </citation>
    <scope>NUCLEOTIDE SEQUENCE [LARGE SCALE GENOMIC DNA]</scope>
    <source>
        <strain evidence="2 3">K6</strain>
    </source>
</reference>
<comment type="caution">
    <text evidence="2">The sequence shown here is derived from an EMBL/GenBank/DDBJ whole genome shotgun (WGS) entry which is preliminary data.</text>
</comment>